<evidence type="ECO:0000256" key="4">
    <source>
        <dbReference type="ARBA" id="ARBA00023163"/>
    </source>
</evidence>
<dbReference type="InterPro" id="IPR039425">
    <property type="entry name" value="RNA_pol_sigma-70-like"/>
</dbReference>
<keyword evidence="4" id="KW-0804">Transcription</keyword>
<dbReference type="Pfam" id="PF08281">
    <property type="entry name" value="Sigma70_r4_2"/>
    <property type="match status" value="1"/>
</dbReference>
<keyword evidence="3" id="KW-0731">Sigma factor</keyword>
<sequence length="189" mass="22168">MMSEHDVQLYKKLRRGEKEALEQMYDKYSKLLFSFSFKMTEEKQLAEEIVQEVFIKVWTQKSSYDETKGKFSSWLLTMTRNIVIDHHRKKREVASEIATKEMTEDPDPSVEDQVEWKEKRAVVKKAISQLKPEQQKVITLFYYQGLSQQKIADSCDLPLGTVKGRLRLALKHLKTTIQDIEQNGGIIHE</sequence>
<dbReference type="InterPro" id="IPR036388">
    <property type="entry name" value="WH-like_DNA-bd_sf"/>
</dbReference>
<dbReference type="Pfam" id="PF04542">
    <property type="entry name" value="Sigma70_r2"/>
    <property type="match status" value="1"/>
</dbReference>
<comment type="caution">
    <text evidence="7">The sequence shown here is derived from an EMBL/GenBank/DDBJ whole genome shotgun (WGS) entry which is preliminary data.</text>
</comment>
<dbReference type="InterPro" id="IPR007627">
    <property type="entry name" value="RNA_pol_sigma70_r2"/>
</dbReference>
<evidence type="ECO:0000313" key="7">
    <source>
        <dbReference type="EMBL" id="KQL58266.1"/>
    </source>
</evidence>
<dbReference type="InterPro" id="IPR013249">
    <property type="entry name" value="RNA_pol_sigma70_r4_t2"/>
</dbReference>
<dbReference type="EMBL" id="LJJD01000010">
    <property type="protein sequence ID" value="KQL58266.1"/>
    <property type="molecule type" value="Genomic_DNA"/>
</dbReference>
<keyword evidence="8" id="KW-1185">Reference proteome</keyword>
<dbReference type="GO" id="GO:0016987">
    <property type="term" value="F:sigma factor activity"/>
    <property type="evidence" value="ECO:0007669"/>
    <property type="project" value="UniProtKB-KW"/>
</dbReference>
<evidence type="ECO:0000256" key="2">
    <source>
        <dbReference type="ARBA" id="ARBA00023015"/>
    </source>
</evidence>
<dbReference type="Gene3D" id="1.10.10.10">
    <property type="entry name" value="Winged helix-like DNA-binding domain superfamily/Winged helix DNA-binding domain"/>
    <property type="match status" value="1"/>
</dbReference>
<evidence type="ECO:0000313" key="8">
    <source>
        <dbReference type="Proteomes" id="UP000051061"/>
    </source>
</evidence>
<dbReference type="InterPro" id="IPR013324">
    <property type="entry name" value="RNA_pol_sigma_r3/r4-like"/>
</dbReference>
<evidence type="ECO:0000259" key="6">
    <source>
        <dbReference type="Pfam" id="PF08281"/>
    </source>
</evidence>
<evidence type="ECO:0000256" key="1">
    <source>
        <dbReference type="ARBA" id="ARBA00010641"/>
    </source>
</evidence>
<reference evidence="7 8" key="1">
    <citation type="submission" date="2015-09" db="EMBL/GenBank/DDBJ databases">
        <title>Genome sequencing project for genomic taxonomy and phylogenomics of Bacillus-like bacteria.</title>
        <authorList>
            <person name="Liu B."/>
            <person name="Wang J."/>
            <person name="Zhu Y."/>
            <person name="Liu G."/>
            <person name="Chen Q."/>
            <person name="Chen Z."/>
            <person name="Lan J."/>
            <person name="Che J."/>
            <person name="Ge C."/>
            <person name="Shi H."/>
            <person name="Pan Z."/>
            <person name="Liu X."/>
        </authorList>
    </citation>
    <scope>NUCLEOTIDE SEQUENCE [LARGE SCALE GENOMIC DNA]</scope>
    <source>
        <strain evidence="7 8">DSM 19153</strain>
    </source>
</reference>
<dbReference type="GO" id="GO:0003677">
    <property type="term" value="F:DNA binding"/>
    <property type="evidence" value="ECO:0007669"/>
    <property type="project" value="InterPro"/>
</dbReference>
<feature type="domain" description="RNA polymerase sigma-70 region 2" evidence="5">
    <location>
        <begin position="24"/>
        <end position="91"/>
    </location>
</feature>
<dbReference type="Proteomes" id="UP000051061">
    <property type="component" value="Unassembled WGS sequence"/>
</dbReference>
<dbReference type="NCBIfam" id="TIGR02937">
    <property type="entry name" value="sigma70-ECF"/>
    <property type="match status" value="1"/>
</dbReference>
<protein>
    <submittedName>
        <fullName evidence="7">RNA polymerase subunit sigma-70</fullName>
    </submittedName>
</protein>
<dbReference type="Gene3D" id="1.10.1740.10">
    <property type="match status" value="1"/>
</dbReference>
<dbReference type="GO" id="GO:0006352">
    <property type="term" value="P:DNA-templated transcription initiation"/>
    <property type="evidence" value="ECO:0007669"/>
    <property type="project" value="InterPro"/>
</dbReference>
<organism evidence="7 8">
    <name type="scientific">Alkalicoccobacillus plakortidis</name>
    <dbReference type="NCBI Taxonomy" id="444060"/>
    <lineage>
        <taxon>Bacteria</taxon>
        <taxon>Bacillati</taxon>
        <taxon>Bacillota</taxon>
        <taxon>Bacilli</taxon>
        <taxon>Bacillales</taxon>
        <taxon>Bacillaceae</taxon>
        <taxon>Alkalicoccobacillus</taxon>
    </lineage>
</organism>
<evidence type="ECO:0000259" key="5">
    <source>
        <dbReference type="Pfam" id="PF04542"/>
    </source>
</evidence>
<dbReference type="SUPFAM" id="SSF88659">
    <property type="entry name" value="Sigma3 and sigma4 domains of RNA polymerase sigma factors"/>
    <property type="match status" value="1"/>
</dbReference>
<comment type="similarity">
    <text evidence="1">Belongs to the sigma-70 factor family. ECF subfamily.</text>
</comment>
<proteinExistence type="inferred from homology"/>
<dbReference type="PANTHER" id="PTHR43133">
    <property type="entry name" value="RNA POLYMERASE ECF-TYPE SIGMA FACTO"/>
    <property type="match status" value="1"/>
</dbReference>
<dbReference type="PANTHER" id="PTHR43133:SF62">
    <property type="entry name" value="RNA POLYMERASE SIGMA FACTOR SIGZ"/>
    <property type="match status" value="1"/>
</dbReference>
<dbReference type="CDD" id="cd06171">
    <property type="entry name" value="Sigma70_r4"/>
    <property type="match status" value="1"/>
</dbReference>
<gene>
    <name evidence="7" type="ORF">AN965_04580</name>
</gene>
<accession>A0A9D5DW48</accession>
<dbReference type="InterPro" id="IPR014284">
    <property type="entry name" value="RNA_pol_sigma-70_dom"/>
</dbReference>
<dbReference type="SUPFAM" id="SSF88946">
    <property type="entry name" value="Sigma2 domain of RNA polymerase sigma factors"/>
    <property type="match status" value="1"/>
</dbReference>
<keyword evidence="2" id="KW-0805">Transcription regulation</keyword>
<feature type="domain" description="RNA polymerase sigma factor 70 region 4 type 2" evidence="6">
    <location>
        <begin position="123"/>
        <end position="173"/>
    </location>
</feature>
<evidence type="ECO:0000256" key="3">
    <source>
        <dbReference type="ARBA" id="ARBA00023082"/>
    </source>
</evidence>
<dbReference type="AlphaFoldDB" id="A0A9D5DW48"/>
<dbReference type="InterPro" id="IPR013325">
    <property type="entry name" value="RNA_pol_sigma_r2"/>
</dbReference>
<name>A0A9D5DW48_9BACI</name>